<dbReference type="Proteomes" id="UP000186026">
    <property type="component" value="Unassembled WGS sequence"/>
</dbReference>
<proteinExistence type="predicted"/>
<evidence type="ECO:0000313" key="1">
    <source>
        <dbReference type="EMBL" id="SIT06520.1"/>
    </source>
</evidence>
<dbReference type="InterPro" id="IPR036709">
    <property type="entry name" value="Autotransporte_beta_dom_sf"/>
</dbReference>
<reference evidence="2" key="1">
    <citation type="submission" date="2017-01" db="EMBL/GenBank/DDBJ databases">
        <authorList>
            <person name="Varghese N."/>
            <person name="Submissions S."/>
        </authorList>
    </citation>
    <scope>NUCLEOTIDE SEQUENCE [LARGE SCALE GENOMIC DNA]</scope>
    <source>
        <strain evidence="2">DSM 46698</strain>
    </source>
</reference>
<keyword evidence="2" id="KW-1185">Reference proteome</keyword>
<organism evidence="1 2">
    <name type="scientific">Belliella pelovolcani</name>
    <dbReference type="NCBI Taxonomy" id="529505"/>
    <lineage>
        <taxon>Bacteria</taxon>
        <taxon>Pseudomonadati</taxon>
        <taxon>Bacteroidota</taxon>
        <taxon>Cytophagia</taxon>
        <taxon>Cytophagales</taxon>
        <taxon>Cyclobacteriaceae</taxon>
        <taxon>Belliella</taxon>
    </lineage>
</organism>
<accession>A0A1N7P7J5</accession>
<dbReference type="PROSITE" id="PS51257">
    <property type="entry name" value="PROKAR_LIPOPROTEIN"/>
    <property type="match status" value="1"/>
</dbReference>
<gene>
    <name evidence="1" type="ORF">SAMN05421761_11482</name>
</gene>
<protein>
    <recommendedName>
        <fullName evidence="3">Outer membrane protein beta-barrel domain-containing protein</fullName>
    </recommendedName>
</protein>
<dbReference type="AlphaFoldDB" id="A0A1N7P7J5"/>
<name>A0A1N7P7J5_9BACT</name>
<dbReference type="SUPFAM" id="SSF103515">
    <property type="entry name" value="Autotransporter"/>
    <property type="match status" value="1"/>
</dbReference>
<dbReference type="OrthoDB" id="838123at2"/>
<dbReference type="EMBL" id="FTOP01000014">
    <property type="protein sequence ID" value="SIT06520.1"/>
    <property type="molecule type" value="Genomic_DNA"/>
</dbReference>
<sequence>MLKILRILFIPILIILSCQLSHSQVYMGGGRTVSFFTPASQDQHYGYGAIIQRQIYLNDGKFSFTPTLQGSILTDKQYSLISPQIYASTTLGLHLNYDLLSIGKFRLTPFIGPSFIWATGLRSGSDFFENDTSNFYRSGLEGGVSLSYFFSDKFSMKVIPLTYTWGTKDFVQGDVLRFLFQIM</sequence>
<evidence type="ECO:0008006" key="3">
    <source>
        <dbReference type="Google" id="ProtNLM"/>
    </source>
</evidence>
<evidence type="ECO:0000313" key="2">
    <source>
        <dbReference type="Proteomes" id="UP000186026"/>
    </source>
</evidence>